<dbReference type="InterPro" id="IPR053154">
    <property type="entry name" value="c-di-AMP_regulator"/>
</dbReference>
<dbReference type="Gene3D" id="2.170.120.30">
    <property type="match status" value="1"/>
</dbReference>
<dbReference type="AlphaFoldDB" id="A0A413EDR1"/>
<dbReference type="PANTHER" id="PTHR37804:SF1">
    <property type="entry name" value="CDAA REGULATORY PROTEIN CDAR"/>
    <property type="match status" value="1"/>
</dbReference>
<evidence type="ECO:0000313" key="2">
    <source>
        <dbReference type="Proteomes" id="UP000778864"/>
    </source>
</evidence>
<dbReference type="CDD" id="cd20206">
    <property type="entry name" value="YbbR"/>
    <property type="match status" value="1"/>
</dbReference>
<dbReference type="EMBL" id="JAGZMU010000002">
    <property type="protein sequence ID" value="MBS4892986.1"/>
    <property type="molecule type" value="Genomic_DNA"/>
</dbReference>
<reference evidence="1" key="1">
    <citation type="submission" date="2021-02" db="EMBL/GenBank/DDBJ databases">
        <title>Infant gut strain persistence is associated with maternal origin, phylogeny, and functional potential including surface adhesion and iron acquisition.</title>
        <authorList>
            <person name="Lou Y.C."/>
        </authorList>
    </citation>
    <scope>NUCLEOTIDE SEQUENCE</scope>
    <source>
        <strain evidence="1">L3_108_031G1_dasL3_108_031G1_concoct_20</strain>
    </source>
</reference>
<name>A0A413EDR1_VEIPA</name>
<accession>A0A413EDR1</accession>
<comment type="caution">
    <text evidence="1">The sequence shown here is derived from an EMBL/GenBank/DDBJ whole genome shotgun (WGS) entry which is preliminary data.</text>
</comment>
<evidence type="ECO:0000313" key="1">
    <source>
        <dbReference type="EMBL" id="MBS4892986.1"/>
    </source>
</evidence>
<dbReference type="Gene3D" id="2.170.120.40">
    <property type="entry name" value="YbbR-like domain"/>
    <property type="match status" value="2"/>
</dbReference>
<sequence>MMIHLKRNWPAKLLSLLAAIVMWFFIMRDQNPVMEVTYTIPVQVQNLNSGYIIEDAPDVVRVVLAGPRDTIMSMKSDNLRAYIDASGVKPGQNNVTINFTPPAGMNLVEVKPDTITINVDEYAEKTIPVEIVPIGKFSDDIALKSVTIVPKEVTVSGRKQQVNAVSKVVMKVNVAGQTKNFSAVSTLEAWDTAGNVLDVHINPNQGQAQYELNLLRKEKAVPITVPTVGTVAEGYEVKSTSATPTQLTVTGREEMINSVTEIQTEPIDVSGATETVQGNYNLVLPNGVNSNTTTVRVKVEIQKKVLNG</sequence>
<dbReference type="RefSeq" id="WP_004697845.1">
    <property type="nucleotide sequence ID" value="NZ_CACRUG010000005.1"/>
</dbReference>
<organism evidence="1 2">
    <name type="scientific">Veillonella parvula</name>
    <name type="common">Staphylococcus parvulus</name>
    <dbReference type="NCBI Taxonomy" id="29466"/>
    <lineage>
        <taxon>Bacteria</taxon>
        <taxon>Bacillati</taxon>
        <taxon>Bacillota</taxon>
        <taxon>Negativicutes</taxon>
        <taxon>Veillonellales</taxon>
        <taxon>Veillonellaceae</taxon>
        <taxon>Veillonella</taxon>
    </lineage>
</organism>
<protein>
    <submittedName>
        <fullName evidence="1">Uncharacterized protein</fullName>
    </submittedName>
</protein>
<dbReference type="Proteomes" id="UP000778864">
    <property type="component" value="Unassembled WGS sequence"/>
</dbReference>
<gene>
    <name evidence="1" type="ORF">KHZ90_04325</name>
</gene>
<dbReference type="PANTHER" id="PTHR37804">
    <property type="entry name" value="CDAA REGULATORY PROTEIN CDAR"/>
    <property type="match status" value="1"/>
</dbReference>
<dbReference type="Pfam" id="PF07949">
    <property type="entry name" value="YbbR"/>
    <property type="match status" value="3"/>
</dbReference>
<proteinExistence type="predicted"/>
<dbReference type="InterPro" id="IPR012505">
    <property type="entry name" value="YbbR"/>
</dbReference>